<dbReference type="OrthoDB" id="9805821at2"/>
<proteinExistence type="inferred from homology"/>
<dbReference type="PANTHER" id="PTHR30480">
    <property type="entry name" value="BETA-HEXOSAMINIDASE-RELATED"/>
    <property type="match status" value="1"/>
</dbReference>
<evidence type="ECO:0000313" key="8">
    <source>
        <dbReference type="Proteomes" id="UP000317909"/>
    </source>
</evidence>
<dbReference type="GO" id="GO:0009254">
    <property type="term" value="P:peptidoglycan turnover"/>
    <property type="evidence" value="ECO:0007669"/>
    <property type="project" value="TreeGrafter"/>
</dbReference>
<dbReference type="InterPro" id="IPR036962">
    <property type="entry name" value="Glyco_hydro_3_N_sf"/>
</dbReference>
<dbReference type="Proteomes" id="UP000317909">
    <property type="component" value="Chromosome"/>
</dbReference>
<protein>
    <recommendedName>
        <fullName evidence="3">beta-N-acetylhexosaminidase</fullName>
        <ecNumber evidence="3">3.2.1.52</ecNumber>
    </recommendedName>
</protein>
<name>A0A517U3I3_9BACT</name>
<dbReference type="RefSeq" id="WP_145434866.1">
    <property type="nucleotide sequence ID" value="NZ_CP036339.1"/>
</dbReference>
<reference evidence="7 8" key="1">
    <citation type="submission" date="2019-02" db="EMBL/GenBank/DDBJ databases">
        <title>Deep-cultivation of Planctomycetes and their phenomic and genomic characterization uncovers novel biology.</title>
        <authorList>
            <person name="Wiegand S."/>
            <person name="Jogler M."/>
            <person name="Boedeker C."/>
            <person name="Pinto D."/>
            <person name="Vollmers J."/>
            <person name="Rivas-Marin E."/>
            <person name="Kohn T."/>
            <person name="Peeters S.H."/>
            <person name="Heuer A."/>
            <person name="Rast P."/>
            <person name="Oberbeckmann S."/>
            <person name="Bunk B."/>
            <person name="Jeske O."/>
            <person name="Meyerdierks A."/>
            <person name="Storesund J.E."/>
            <person name="Kallscheuer N."/>
            <person name="Luecker S."/>
            <person name="Lage O.M."/>
            <person name="Pohl T."/>
            <person name="Merkel B.J."/>
            <person name="Hornburger P."/>
            <person name="Mueller R.-W."/>
            <person name="Bruemmer F."/>
            <person name="Labrenz M."/>
            <person name="Spormann A.M."/>
            <person name="Op den Camp H."/>
            <person name="Overmann J."/>
            <person name="Amann R."/>
            <person name="Jetten M.S.M."/>
            <person name="Mascher T."/>
            <person name="Medema M.H."/>
            <person name="Devos D.P."/>
            <person name="Kaster A.-K."/>
            <person name="Ovreas L."/>
            <person name="Rohde M."/>
            <person name="Galperin M.Y."/>
            <person name="Jogler C."/>
        </authorList>
    </citation>
    <scope>NUCLEOTIDE SEQUENCE [LARGE SCALE GENOMIC DNA]</scope>
    <source>
        <strain evidence="7 8">I41</strain>
    </source>
</reference>
<dbReference type="GO" id="GO:0005975">
    <property type="term" value="P:carbohydrate metabolic process"/>
    <property type="evidence" value="ECO:0007669"/>
    <property type="project" value="InterPro"/>
</dbReference>
<keyword evidence="5" id="KW-0326">Glycosidase</keyword>
<dbReference type="InterPro" id="IPR050226">
    <property type="entry name" value="NagZ_Beta-hexosaminidase"/>
</dbReference>
<feature type="domain" description="Glycoside hydrolase family 3 N-terminal" evidence="6">
    <location>
        <begin position="16"/>
        <end position="339"/>
    </location>
</feature>
<keyword evidence="4" id="KW-0378">Hydrolase</keyword>
<dbReference type="KEGG" id="llh:I41_43860"/>
<gene>
    <name evidence="7" type="primary">ybbD</name>
    <name evidence="7" type="ORF">I41_43860</name>
</gene>
<keyword evidence="8" id="KW-1185">Reference proteome</keyword>
<sequence length="522" mass="54856">MTPSEQDVEFPVDASLREKLAQLMFVRIGSNLPPVKTVEEDEARVARLLGSCPIGGLIVFNGSYADTPATLARLQRQSRYPLLVSSDLERGAGQQLRGYPLFPHAMAFDALGAGAAEAVFRFAELTGQTSRAAGVHIVFGPVADVNSDPQNPIISTRAFAAEAPRAAELAAAFVRGCNAAGLLSAAKHFPGHGNTHEDSHHALPTVDATRAEMNSRELPPFAAAIAAGVPLVMSAHVRYPALDPAGSAATLSKPILTDLLRGALGFKGAVVSDSLLMEGVKIGCANEGELALKALTAGVDVLLDVADPLGTLSSLEKAVASGNLSPARVDEALSRVLELKVAAFAAPLSAAFDEEENRRTTEMMALDVARRATTVPKQRGGLLPVSPERTLCAVLINPFPLPSNAEPPPLGKLLAEKFPRLDYLELGAEPSDAELAAIAGRAAAADQLLAAFVVKPAAWHRFGLPPRLREWLQSLIARRPTVVACLGAPQGLDPVADAPVQICTFSDVPVSQAALVERLLET</sequence>
<evidence type="ECO:0000313" key="7">
    <source>
        <dbReference type="EMBL" id="QDT75177.1"/>
    </source>
</evidence>
<dbReference type="AlphaFoldDB" id="A0A517U3I3"/>
<dbReference type="GO" id="GO:0004563">
    <property type="term" value="F:beta-N-acetylhexosaminidase activity"/>
    <property type="evidence" value="ECO:0007669"/>
    <property type="project" value="UniProtKB-EC"/>
</dbReference>
<evidence type="ECO:0000256" key="1">
    <source>
        <dbReference type="ARBA" id="ARBA00001231"/>
    </source>
</evidence>
<dbReference type="PANTHER" id="PTHR30480:SF13">
    <property type="entry name" value="BETA-HEXOSAMINIDASE"/>
    <property type="match status" value="1"/>
</dbReference>
<evidence type="ECO:0000256" key="5">
    <source>
        <dbReference type="ARBA" id="ARBA00023295"/>
    </source>
</evidence>
<dbReference type="EMBL" id="CP036339">
    <property type="protein sequence ID" value="QDT75177.1"/>
    <property type="molecule type" value="Genomic_DNA"/>
</dbReference>
<dbReference type="Pfam" id="PF00933">
    <property type="entry name" value="Glyco_hydro_3"/>
    <property type="match status" value="1"/>
</dbReference>
<dbReference type="Gene3D" id="3.20.20.300">
    <property type="entry name" value="Glycoside hydrolase, family 3, N-terminal domain"/>
    <property type="match status" value="1"/>
</dbReference>
<keyword evidence="7" id="KW-0449">Lipoprotein</keyword>
<evidence type="ECO:0000256" key="3">
    <source>
        <dbReference type="ARBA" id="ARBA00012663"/>
    </source>
</evidence>
<evidence type="ECO:0000256" key="4">
    <source>
        <dbReference type="ARBA" id="ARBA00022801"/>
    </source>
</evidence>
<dbReference type="InterPro" id="IPR017853">
    <property type="entry name" value="GH"/>
</dbReference>
<dbReference type="InterPro" id="IPR001764">
    <property type="entry name" value="Glyco_hydro_3_N"/>
</dbReference>
<evidence type="ECO:0000259" key="6">
    <source>
        <dbReference type="Pfam" id="PF00933"/>
    </source>
</evidence>
<dbReference type="SUPFAM" id="SSF51445">
    <property type="entry name" value="(Trans)glycosidases"/>
    <property type="match status" value="1"/>
</dbReference>
<evidence type="ECO:0000256" key="2">
    <source>
        <dbReference type="ARBA" id="ARBA00005336"/>
    </source>
</evidence>
<dbReference type="EC" id="3.2.1.52" evidence="3"/>
<organism evidence="7 8">
    <name type="scientific">Lacipirellula limnantheis</name>
    <dbReference type="NCBI Taxonomy" id="2528024"/>
    <lineage>
        <taxon>Bacteria</taxon>
        <taxon>Pseudomonadati</taxon>
        <taxon>Planctomycetota</taxon>
        <taxon>Planctomycetia</taxon>
        <taxon>Pirellulales</taxon>
        <taxon>Lacipirellulaceae</taxon>
        <taxon>Lacipirellula</taxon>
    </lineage>
</organism>
<comment type="catalytic activity">
    <reaction evidence="1">
        <text>Hydrolysis of terminal non-reducing N-acetyl-D-hexosamine residues in N-acetyl-beta-D-hexosaminides.</text>
        <dbReference type="EC" id="3.2.1.52"/>
    </reaction>
</comment>
<accession>A0A517U3I3</accession>
<comment type="similarity">
    <text evidence="2">Belongs to the glycosyl hydrolase 3 family.</text>
</comment>